<comment type="caution">
    <text evidence="1">The sequence shown here is derived from an EMBL/GenBank/DDBJ whole genome shotgun (WGS) entry which is preliminary data.</text>
</comment>
<evidence type="ECO:0000313" key="1">
    <source>
        <dbReference type="EMBL" id="KAL3612578.1"/>
    </source>
</evidence>
<accession>A0ACC4D4R5</accession>
<protein>
    <submittedName>
        <fullName evidence="1">Uncharacterized protein</fullName>
    </submittedName>
</protein>
<name>A0ACC4D4R5_POPAL</name>
<sequence length="521" mass="58307">MESQQYFGYGVTGAGLPYSSSYPSVPSIPNRLFGSLKFDRGNSPSSPFYTQFDCDTYTATLSDSQECYSSTDNLSGVSPSRNSSLESNSYFNRPSPSVDCRLESLQLFSGGTSSLEDASSSQNMKHALQELETALMGPDDDEDLNTSNASLGESSRPQTSDQKHTAWRQGSHCCRQLGEAAHVEKRQKSMEEAPLHGIPPGDLKQLLITCAKALAENNVSAFDKLTEKARSVVSISGEPIQRLGAYLIEGLVARKESSGANIYRTLKCREPEGKDLLSYMHILYEICPYLKFGIDDPVSKYARGDGLEAVARRLSAISEKFNIPVEFHGVPFFAPDVTKEMLDVRPGEALAVNFPLQLHHTPDESVDVNNPRDGLLRMIKSFNPKVVTLVEQESNTNTTPFVTRFVETLNYYLAMFESIDVTLARDRKERISVEQHCLARDMVNVIACEGKERVERHELFRKWKSRFMMAGFQQYPLSTYVNSVIKTLLRTYSEHYTLVEKDGAMLLGWKDRNLISASAWH</sequence>
<evidence type="ECO:0000313" key="2">
    <source>
        <dbReference type="Proteomes" id="UP000309997"/>
    </source>
</evidence>
<proteinExistence type="predicted"/>
<gene>
    <name evidence="1" type="ORF">D5086_003598</name>
</gene>
<organism evidence="1 2">
    <name type="scientific">Populus alba</name>
    <name type="common">White poplar</name>
    <dbReference type="NCBI Taxonomy" id="43335"/>
    <lineage>
        <taxon>Eukaryota</taxon>
        <taxon>Viridiplantae</taxon>
        <taxon>Streptophyta</taxon>
        <taxon>Embryophyta</taxon>
        <taxon>Tracheophyta</taxon>
        <taxon>Spermatophyta</taxon>
        <taxon>Magnoliopsida</taxon>
        <taxon>eudicotyledons</taxon>
        <taxon>Gunneridae</taxon>
        <taxon>Pentapetalae</taxon>
        <taxon>rosids</taxon>
        <taxon>fabids</taxon>
        <taxon>Malpighiales</taxon>
        <taxon>Salicaceae</taxon>
        <taxon>Saliceae</taxon>
        <taxon>Populus</taxon>
    </lineage>
</organism>
<reference evidence="1 2" key="1">
    <citation type="journal article" date="2024" name="Plant Biotechnol. J.">
        <title>Genome and CRISPR/Cas9 system of a widespread forest tree (Populus alba) in the world.</title>
        <authorList>
            <person name="Liu Y.J."/>
            <person name="Jiang P.F."/>
            <person name="Han X.M."/>
            <person name="Li X.Y."/>
            <person name="Wang H.M."/>
            <person name="Wang Y.J."/>
            <person name="Wang X.X."/>
            <person name="Zeng Q.Y."/>
        </authorList>
    </citation>
    <scope>NUCLEOTIDE SEQUENCE [LARGE SCALE GENOMIC DNA]</scope>
    <source>
        <strain evidence="2">cv. PAL-ZL1</strain>
    </source>
</reference>
<keyword evidence="2" id="KW-1185">Reference proteome</keyword>
<dbReference type="Proteomes" id="UP000309997">
    <property type="component" value="Unassembled WGS sequence"/>
</dbReference>
<dbReference type="EMBL" id="RCHU02000001">
    <property type="protein sequence ID" value="KAL3612578.1"/>
    <property type="molecule type" value="Genomic_DNA"/>
</dbReference>